<accession>A0A0N5CZQ8</accession>
<dbReference type="Gene3D" id="3.30.70.330">
    <property type="match status" value="1"/>
</dbReference>
<protein>
    <submittedName>
        <fullName evidence="8">RRM domain-containing protein</fullName>
    </submittedName>
</protein>
<feature type="domain" description="RRM" evidence="5">
    <location>
        <begin position="28"/>
        <end position="121"/>
    </location>
</feature>
<organism evidence="8">
    <name type="scientific">Thelazia callipaeda</name>
    <name type="common">Oriental eyeworm</name>
    <name type="synonym">Parasitic nematode</name>
    <dbReference type="NCBI Taxonomy" id="103827"/>
    <lineage>
        <taxon>Eukaryota</taxon>
        <taxon>Metazoa</taxon>
        <taxon>Ecdysozoa</taxon>
        <taxon>Nematoda</taxon>
        <taxon>Chromadorea</taxon>
        <taxon>Rhabditida</taxon>
        <taxon>Spirurina</taxon>
        <taxon>Spiruromorpha</taxon>
        <taxon>Thelazioidea</taxon>
        <taxon>Thelaziidae</taxon>
        <taxon>Thelazia</taxon>
    </lineage>
</organism>
<evidence type="ECO:0000313" key="7">
    <source>
        <dbReference type="Proteomes" id="UP000276776"/>
    </source>
</evidence>
<dbReference type="Proteomes" id="UP000276776">
    <property type="component" value="Unassembled WGS sequence"/>
</dbReference>
<dbReference type="SUPFAM" id="SSF54928">
    <property type="entry name" value="RNA-binding domain, RBD"/>
    <property type="match status" value="1"/>
</dbReference>
<reference evidence="8" key="1">
    <citation type="submission" date="2017-02" db="UniProtKB">
        <authorList>
            <consortium name="WormBaseParasite"/>
        </authorList>
    </citation>
    <scope>IDENTIFICATION</scope>
</reference>
<name>A0A0N5CZQ8_THECL</name>
<dbReference type="STRING" id="103827.A0A0N5CZQ8"/>
<dbReference type="WBParaSite" id="TCLT_0000598901-mRNA-1">
    <property type="protein sequence ID" value="TCLT_0000598901-mRNA-1"/>
    <property type="gene ID" value="TCLT_0000598901"/>
</dbReference>
<dbReference type="InterPro" id="IPR012677">
    <property type="entry name" value="Nucleotide-bd_a/b_plait_sf"/>
</dbReference>
<keyword evidence="3" id="KW-0539">Nucleus</keyword>
<dbReference type="SMART" id="SM00360">
    <property type="entry name" value="RRM"/>
    <property type="match status" value="1"/>
</dbReference>
<dbReference type="EMBL" id="UYYF01004378">
    <property type="protein sequence ID" value="VDN03287.1"/>
    <property type="molecule type" value="Genomic_DNA"/>
</dbReference>
<dbReference type="Pfam" id="PF00076">
    <property type="entry name" value="RRM_1"/>
    <property type="match status" value="1"/>
</dbReference>
<dbReference type="OMA" id="MQSGWCE"/>
<keyword evidence="2 4" id="KW-0694">RNA-binding</keyword>
<comment type="subcellular location">
    <subcellularLocation>
        <location evidence="1">Nucleus</location>
        <location evidence="1">Nucleolus</location>
    </subcellularLocation>
</comment>
<dbReference type="AlphaFoldDB" id="A0A0N5CZQ8"/>
<keyword evidence="7" id="KW-1185">Reference proteome</keyword>
<dbReference type="PROSITE" id="PS50102">
    <property type="entry name" value="RRM"/>
    <property type="match status" value="1"/>
</dbReference>
<sequence length="229" mass="26054">MAKIKKVKDVKPRVPVIISQIDPEANSKAIVISHIPFGFFEKELLSYFSQFGKVDRVRVARNKKASFLILISTFCFTGFTGNHKGWAFVLFKDCEVAQLAAEAMNGYLMYEKRLECKVIKNKNFPRCLLKGPRLIPPPVKGARTKQHALKMNKVQSECCEKKSEKRMLRKLRVRKKKLSALGYQLPTVAGLPKEKLMTPTPAKEIDTLRVTEVKSENIKENVMSKPSTQ</sequence>
<gene>
    <name evidence="6" type="ORF">TCLT_LOCUS5978</name>
</gene>
<dbReference type="OrthoDB" id="21467at2759"/>
<dbReference type="PANTHER" id="PTHR46754">
    <property type="entry name" value="MKI67 FHA DOMAIN-INTERACTING NUCLEOLAR PHOSPHOPROTEIN"/>
    <property type="match status" value="1"/>
</dbReference>
<evidence type="ECO:0000256" key="1">
    <source>
        <dbReference type="ARBA" id="ARBA00004604"/>
    </source>
</evidence>
<dbReference type="CDD" id="cd12307">
    <property type="entry name" value="RRM_NIFK_like"/>
    <property type="match status" value="1"/>
</dbReference>
<proteinExistence type="predicted"/>
<evidence type="ECO:0000259" key="5">
    <source>
        <dbReference type="PROSITE" id="PS50102"/>
    </source>
</evidence>
<evidence type="ECO:0000256" key="3">
    <source>
        <dbReference type="ARBA" id="ARBA00023242"/>
    </source>
</evidence>
<dbReference type="InterPro" id="IPR000504">
    <property type="entry name" value="RRM_dom"/>
</dbReference>
<dbReference type="GO" id="GO:0003723">
    <property type="term" value="F:RNA binding"/>
    <property type="evidence" value="ECO:0007669"/>
    <property type="project" value="UniProtKB-UniRule"/>
</dbReference>
<dbReference type="GO" id="GO:0005730">
    <property type="term" value="C:nucleolus"/>
    <property type="evidence" value="ECO:0007669"/>
    <property type="project" value="UniProtKB-SubCell"/>
</dbReference>
<evidence type="ECO:0000256" key="2">
    <source>
        <dbReference type="ARBA" id="ARBA00022884"/>
    </source>
</evidence>
<evidence type="ECO:0000256" key="4">
    <source>
        <dbReference type="PROSITE-ProRule" id="PRU00176"/>
    </source>
</evidence>
<reference evidence="6 7" key="2">
    <citation type="submission" date="2018-11" db="EMBL/GenBank/DDBJ databases">
        <authorList>
            <consortium name="Pathogen Informatics"/>
        </authorList>
    </citation>
    <scope>NUCLEOTIDE SEQUENCE [LARGE SCALE GENOMIC DNA]</scope>
</reference>
<dbReference type="InterPro" id="IPR035979">
    <property type="entry name" value="RBD_domain_sf"/>
</dbReference>
<evidence type="ECO:0000313" key="8">
    <source>
        <dbReference type="WBParaSite" id="TCLT_0000598901-mRNA-1"/>
    </source>
</evidence>
<evidence type="ECO:0000313" key="6">
    <source>
        <dbReference type="EMBL" id="VDN03287.1"/>
    </source>
</evidence>